<dbReference type="Proteomes" id="UP000692954">
    <property type="component" value="Unassembled WGS sequence"/>
</dbReference>
<evidence type="ECO:0000256" key="1">
    <source>
        <dbReference type="ARBA" id="ARBA00001947"/>
    </source>
</evidence>
<organism evidence="8 9">
    <name type="scientific">Paramecium sonneborni</name>
    <dbReference type="NCBI Taxonomy" id="65129"/>
    <lineage>
        <taxon>Eukaryota</taxon>
        <taxon>Sar</taxon>
        <taxon>Alveolata</taxon>
        <taxon>Ciliophora</taxon>
        <taxon>Intramacronucleata</taxon>
        <taxon>Oligohymenophorea</taxon>
        <taxon>Peniculida</taxon>
        <taxon>Parameciidae</taxon>
        <taxon>Paramecium</taxon>
    </lineage>
</organism>
<dbReference type="GO" id="GO:0004132">
    <property type="term" value="F:dCMP deaminase activity"/>
    <property type="evidence" value="ECO:0007669"/>
    <property type="project" value="UniProtKB-EC"/>
</dbReference>
<evidence type="ECO:0000256" key="6">
    <source>
        <dbReference type="ARBA" id="ARBA00041763"/>
    </source>
</evidence>
<dbReference type="PROSITE" id="PS00903">
    <property type="entry name" value="CYT_DCMP_DEAMINASES_1"/>
    <property type="match status" value="1"/>
</dbReference>
<dbReference type="InterPro" id="IPR002125">
    <property type="entry name" value="CMP_dCMP_dom"/>
</dbReference>
<proteinExistence type="inferred from homology"/>
<dbReference type="InterPro" id="IPR016192">
    <property type="entry name" value="APOBEC/CMP_deaminase_Zn-bd"/>
</dbReference>
<comment type="caution">
    <text evidence="8">The sequence shown here is derived from an EMBL/GenBank/DDBJ whole genome shotgun (WGS) entry which is preliminary data.</text>
</comment>
<keyword evidence="4" id="KW-0378">Hydrolase</keyword>
<name>A0A8S1QVY5_9CILI</name>
<dbReference type="Pfam" id="PF00383">
    <property type="entry name" value="dCMP_cyt_deam_1"/>
    <property type="match status" value="1"/>
</dbReference>
<dbReference type="OrthoDB" id="6710946at2759"/>
<sequence>MHSNYNQGLIIGLCGRLGSGKEEIAQIISKNSGTECQVISITETMNIRDFVNDALKQMNEKQFSLDISCYNSEQLEELEKLLKCIRDKHFHHQSTQKKLEDCLTYNPKHQILYPITDKFELELLYQRNYFHLIAIEAPIIKRFENFMKKYQLNIPLELFCIIDDVISENISEFMHKAKVQLGNVGDQKDLLISFYKKYQDIFRPIRPNWNQYFMHIANVVKQRSNCMKRAVGVVIVKANRIVATGYNGTPYGKQNCWEKGCDRCNQNTKQGVDLEKCFCFHAEESAILEIGTKKSKNMVMYTTLFPCLQCTKIILSTKIERIYYEEDYDKSAAKSELHKYVKSLCILIMINQKISDAKINKFPYSGHKTQSDTNIVFCHSIDQSSRTQSNKDIDTDKLSYEKMFSSNDVDLEFEDFDTKPTNSYQVVSPGLSITSYDLDQTQKSSDIQPYGSVSYNQREIPQIVLAFRKRRPAQIQHPQLTQFNQESWKTLSNFSSPDSSPFQNKKIQIKSFMLLPMNDDDEDEIFSVFNDSLNYYGSIPQTKIECMNHLQQFLTLYKMRTGTFPKQREHLENEMIISIAMNLAKIDRPLFKQYFPTKKVYFEDENDYTRTKVIKRKEQRKFTQAITPNFQYIQN</sequence>
<dbReference type="PANTHER" id="PTHR11086">
    <property type="entry name" value="DEOXYCYTIDYLATE DEAMINASE-RELATED"/>
    <property type="match status" value="1"/>
</dbReference>
<dbReference type="GO" id="GO:0008270">
    <property type="term" value="F:zinc ion binding"/>
    <property type="evidence" value="ECO:0007669"/>
    <property type="project" value="InterPro"/>
</dbReference>
<accession>A0A8S1QVY5</accession>
<feature type="domain" description="CMP/dCMP-type deaminase" evidence="7">
    <location>
        <begin position="208"/>
        <end position="336"/>
    </location>
</feature>
<dbReference type="EC" id="3.5.4.12" evidence="5"/>
<dbReference type="InterPro" id="IPR015517">
    <property type="entry name" value="dCMP_deaminase-rel"/>
</dbReference>
<comment type="similarity">
    <text evidence="2">Belongs to the cytidine and deoxycytidylate deaminase family.</text>
</comment>
<dbReference type="CDD" id="cd01286">
    <property type="entry name" value="deoxycytidylate_deaminase"/>
    <property type="match status" value="1"/>
</dbReference>
<reference evidence="8" key="1">
    <citation type="submission" date="2021-01" db="EMBL/GenBank/DDBJ databases">
        <authorList>
            <consortium name="Genoscope - CEA"/>
            <person name="William W."/>
        </authorList>
    </citation>
    <scope>NUCLEOTIDE SEQUENCE</scope>
</reference>
<evidence type="ECO:0000259" key="7">
    <source>
        <dbReference type="PROSITE" id="PS51747"/>
    </source>
</evidence>
<gene>
    <name evidence="8" type="ORF">PSON_ATCC_30995.1.T1190021</name>
</gene>
<evidence type="ECO:0000256" key="3">
    <source>
        <dbReference type="ARBA" id="ARBA00022727"/>
    </source>
</evidence>
<evidence type="ECO:0000313" key="9">
    <source>
        <dbReference type="Proteomes" id="UP000692954"/>
    </source>
</evidence>
<evidence type="ECO:0000313" key="8">
    <source>
        <dbReference type="EMBL" id="CAD8118887.1"/>
    </source>
</evidence>
<dbReference type="GO" id="GO:0009165">
    <property type="term" value="P:nucleotide biosynthetic process"/>
    <property type="evidence" value="ECO:0007669"/>
    <property type="project" value="UniProtKB-KW"/>
</dbReference>
<dbReference type="GO" id="GO:0005737">
    <property type="term" value="C:cytoplasm"/>
    <property type="evidence" value="ECO:0007669"/>
    <property type="project" value="TreeGrafter"/>
</dbReference>
<evidence type="ECO:0000256" key="5">
    <source>
        <dbReference type="ARBA" id="ARBA00038938"/>
    </source>
</evidence>
<evidence type="ECO:0000256" key="4">
    <source>
        <dbReference type="ARBA" id="ARBA00022801"/>
    </source>
</evidence>
<keyword evidence="9" id="KW-1185">Reference proteome</keyword>
<comment type="cofactor">
    <cofactor evidence="1">
        <name>Zn(2+)</name>
        <dbReference type="ChEBI" id="CHEBI:29105"/>
    </cofactor>
</comment>
<keyword evidence="3" id="KW-0545">Nucleotide biosynthesis</keyword>
<dbReference type="EMBL" id="CAJJDN010000119">
    <property type="protein sequence ID" value="CAD8118887.1"/>
    <property type="molecule type" value="Genomic_DNA"/>
</dbReference>
<dbReference type="PROSITE" id="PS51747">
    <property type="entry name" value="CYT_DCMP_DEAMINASES_2"/>
    <property type="match status" value="1"/>
</dbReference>
<dbReference type="AlphaFoldDB" id="A0A8S1QVY5"/>
<dbReference type="PANTHER" id="PTHR11086:SF18">
    <property type="entry name" value="DEOXYCYTIDYLATE DEAMINASE"/>
    <property type="match status" value="1"/>
</dbReference>
<dbReference type="InterPro" id="IPR035105">
    <property type="entry name" value="Deoxycytidylate_deaminase_dom"/>
</dbReference>
<evidence type="ECO:0000256" key="2">
    <source>
        <dbReference type="ARBA" id="ARBA00006576"/>
    </source>
</evidence>
<protein>
    <recommendedName>
        <fullName evidence="6">dCMP deaminase</fullName>
        <ecNumber evidence="5">3.5.4.12</ecNumber>
    </recommendedName>
    <alternativeName>
        <fullName evidence="6">dCMP deaminase</fullName>
    </alternativeName>
</protein>